<dbReference type="SMART" id="SM00530">
    <property type="entry name" value="HTH_XRE"/>
    <property type="match status" value="1"/>
</dbReference>
<reference evidence="3" key="1">
    <citation type="journal article" date="2019" name="Int. J. Syst. Evol. Microbiol.">
        <title>The Global Catalogue of Microorganisms (GCM) 10K type strain sequencing project: providing services to taxonomists for standard genome sequencing and annotation.</title>
        <authorList>
            <consortium name="The Broad Institute Genomics Platform"/>
            <consortium name="The Broad Institute Genome Sequencing Center for Infectious Disease"/>
            <person name="Wu L."/>
            <person name="Ma J."/>
        </authorList>
    </citation>
    <scope>NUCLEOTIDE SEQUENCE [LARGE SCALE GENOMIC DNA]</scope>
    <source>
        <strain evidence="3">JCM 3369</strain>
    </source>
</reference>
<keyword evidence="3" id="KW-1185">Reference proteome</keyword>
<dbReference type="Proteomes" id="UP001596380">
    <property type="component" value="Unassembled WGS sequence"/>
</dbReference>
<evidence type="ECO:0000259" key="1">
    <source>
        <dbReference type="PROSITE" id="PS50943"/>
    </source>
</evidence>
<dbReference type="InterPro" id="IPR001387">
    <property type="entry name" value="Cro/C1-type_HTH"/>
</dbReference>
<comment type="caution">
    <text evidence="2">The sequence shown here is derived from an EMBL/GenBank/DDBJ whole genome shotgun (WGS) entry which is preliminary data.</text>
</comment>
<proteinExistence type="predicted"/>
<accession>A0ABW2CXI4</accession>
<dbReference type="Gene3D" id="1.10.260.40">
    <property type="entry name" value="lambda repressor-like DNA-binding domains"/>
    <property type="match status" value="1"/>
</dbReference>
<organism evidence="2 3">
    <name type="scientific">Actinomadura yumaensis</name>
    <dbReference type="NCBI Taxonomy" id="111807"/>
    <lineage>
        <taxon>Bacteria</taxon>
        <taxon>Bacillati</taxon>
        <taxon>Actinomycetota</taxon>
        <taxon>Actinomycetes</taxon>
        <taxon>Streptosporangiales</taxon>
        <taxon>Thermomonosporaceae</taxon>
        <taxon>Actinomadura</taxon>
    </lineage>
</organism>
<evidence type="ECO:0000313" key="3">
    <source>
        <dbReference type="Proteomes" id="UP001596380"/>
    </source>
</evidence>
<name>A0ABW2CXI4_9ACTN</name>
<gene>
    <name evidence="2" type="ORF">ACFQKB_36585</name>
</gene>
<evidence type="ECO:0000313" key="2">
    <source>
        <dbReference type="EMBL" id="MFC6885324.1"/>
    </source>
</evidence>
<dbReference type="Pfam" id="PF13560">
    <property type="entry name" value="HTH_31"/>
    <property type="match status" value="1"/>
</dbReference>
<sequence>MAQATPTRSHAQDPRRLRRQRVIAGLNQKQAAAQAGIAASHLCRMELGKVGASEATLHTLARLYGCDVERLMPDEQTAAAS</sequence>
<dbReference type="SUPFAM" id="SSF47413">
    <property type="entry name" value="lambda repressor-like DNA-binding domains"/>
    <property type="match status" value="1"/>
</dbReference>
<dbReference type="EMBL" id="JBHSXS010000036">
    <property type="protein sequence ID" value="MFC6885324.1"/>
    <property type="molecule type" value="Genomic_DNA"/>
</dbReference>
<feature type="domain" description="HTH cro/C1-type" evidence="1">
    <location>
        <begin position="17"/>
        <end position="71"/>
    </location>
</feature>
<dbReference type="InterPro" id="IPR010982">
    <property type="entry name" value="Lambda_DNA-bd_dom_sf"/>
</dbReference>
<dbReference type="PROSITE" id="PS50943">
    <property type="entry name" value="HTH_CROC1"/>
    <property type="match status" value="1"/>
</dbReference>
<protein>
    <submittedName>
        <fullName evidence="2">Helix-turn-helix domain-containing protein</fullName>
    </submittedName>
</protein>
<dbReference type="RefSeq" id="WP_160825819.1">
    <property type="nucleotide sequence ID" value="NZ_JBHSXE010000001.1"/>
</dbReference>